<feature type="transmembrane region" description="Helical" evidence="1">
    <location>
        <begin position="149"/>
        <end position="167"/>
    </location>
</feature>
<protein>
    <submittedName>
        <fullName evidence="2">Uncharacterized protein</fullName>
    </submittedName>
</protein>
<dbReference type="PATRIC" id="fig|862967.3.peg.838"/>
<dbReference type="EMBL" id="CP003857">
    <property type="protein sequence ID" value="AGU76201.1"/>
    <property type="molecule type" value="Genomic_DNA"/>
</dbReference>
<dbReference type="HOGENOM" id="CLU_404352_0_0_9"/>
<evidence type="ECO:0000313" key="3">
    <source>
        <dbReference type="Proteomes" id="UP000016233"/>
    </source>
</evidence>
<keyword evidence="3" id="KW-1185">Reference proteome</keyword>
<feature type="transmembrane region" description="Helical" evidence="1">
    <location>
        <begin position="43"/>
        <end position="68"/>
    </location>
</feature>
<name>T1ZER1_STRIT</name>
<accession>T1ZER1</accession>
<dbReference type="KEGG" id="sib:SIR_0836"/>
<dbReference type="RefSeq" id="WP_021002758.1">
    <property type="nucleotide sequence ID" value="NC_022246.1"/>
</dbReference>
<feature type="transmembrane region" description="Helical" evidence="1">
    <location>
        <begin position="12"/>
        <end position="31"/>
    </location>
</feature>
<keyword evidence="1" id="KW-1133">Transmembrane helix</keyword>
<proteinExistence type="predicted"/>
<gene>
    <name evidence="2" type="ORF">SIR_0836</name>
</gene>
<reference evidence="2 3" key="1">
    <citation type="journal article" date="2013" name="BMC Genomics">
        <title>Phylogenetic relationship and virulence inference of Streptococcus Anginosus Group: curated annotation and whole-genome comparative analysis support distinct species designation.</title>
        <authorList>
            <person name="Olson A.B."/>
            <person name="Kent H."/>
            <person name="Sibley C.D."/>
            <person name="Grinwis M.E."/>
            <person name="Mabon P."/>
            <person name="Ouellette C."/>
            <person name="Tyson S."/>
            <person name="Graham M."/>
            <person name="Tyler S.D."/>
            <person name="Van Domselaar G."/>
            <person name="Surette M.G."/>
            <person name="Corbett C.R."/>
        </authorList>
    </citation>
    <scope>NUCLEOTIDE SEQUENCE [LARGE SCALE GENOMIC DNA]</scope>
    <source>
        <strain evidence="2 3">B196</strain>
    </source>
</reference>
<evidence type="ECO:0000256" key="1">
    <source>
        <dbReference type="SAM" id="Phobius"/>
    </source>
</evidence>
<evidence type="ECO:0000313" key="2">
    <source>
        <dbReference type="EMBL" id="AGU76201.1"/>
    </source>
</evidence>
<dbReference type="Proteomes" id="UP000016233">
    <property type="component" value="Chromosome"/>
</dbReference>
<feature type="transmembrane region" description="Helical" evidence="1">
    <location>
        <begin position="88"/>
        <end position="113"/>
    </location>
</feature>
<dbReference type="OrthoDB" id="2207636at2"/>
<keyword evidence="1" id="KW-0472">Membrane</keyword>
<dbReference type="AlphaFoldDB" id="T1ZER1"/>
<keyword evidence="1" id="KW-0812">Transmembrane</keyword>
<organism evidence="2 3">
    <name type="scientific">Streptococcus intermedius B196</name>
    <dbReference type="NCBI Taxonomy" id="862967"/>
    <lineage>
        <taxon>Bacteria</taxon>
        <taxon>Bacillati</taxon>
        <taxon>Bacillota</taxon>
        <taxon>Bacilli</taxon>
        <taxon>Lactobacillales</taxon>
        <taxon>Streptococcaceae</taxon>
        <taxon>Streptococcus</taxon>
        <taxon>Streptococcus anginosus group</taxon>
    </lineage>
</organism>
<sequence>MKKVLSALAKLIPYIPLIIFLMTIFYGLLHIDFGDSPDSAHSSYGWFFLFWFYLPTLAIYIFSLLANLIRGVQYLLKGGSKVKISLSIAYMATIVLIGWALFASQTVLIFGFYVVQRVAGWSFIFLLLLLPFFDRLYQKDGLSKKSNQLILVCLLIGTILPMVYSKVQTKLSDNVYTKQLEQFYRSKGLKYDVTMKEHWFESDRAFFKVTDEGVDLLVTAEYSGKKLEKVDFVNESYGLNILLGISAGSQDGQAILKEFKSAVEKAVKKSGGNAKVRYDKELSYNRPQFSMSTNYQLTSVLQEKAAQNRKSKNSKKRAFNGYAAISIKDYIKEGALMPELELEDGAHMNWEEEADFSKLPDGTYIVDAQPYVVSKGKIISRPIKISRQSITAATEKEASSSSSDYYDIKDIKLKTGREKSSSSIQALQAIQNYLKADGQDLAVKIISPVTAEGEQIAVLKQGNLQVPAKFKIENGKVTSSTFSNFSKPYDHALLMRSVVETKEAKDFLNQYWKVFANAASQTKYSKKIKQLPQKISLTYTGYGFLNMTDTALQKAQAFKNSPDKKQSAFNGLGGLTIKDLVAAEVLVPMAYLDIPNELLGDNYENYQLIRNEVSSKIDGSQLPDGIYAVDINMIRVKDGKVTLLTVEEVSHSELIELPRSQDFDDLSQEEWKENHTLKSN</sequence>
<feature type="transmembrane region" description="Helical" evidence="1">
    <location>
        <begin position="119"/>
        <end position="137"/>
    </location>
</feature>